<dbReference type="InterPro" id="IPR007400">
    <property type="entry name" value="PrpF-like"/>
</dbReference>
<evidence type="ECO:0000256" key="1">
    <source>
        <dbReference type="ARBA" id="ARBA00007673"/>
    </source>
</evidence>
<dbReference type="Proteomes" id="UP001228376">
    <property type="component" value="Unassembled WGS sequence"/>
</dbReference>
<name>A0ABU5CF72_9BACI</name>
<proteinExistence type="inferred from homology"/>
<comment type="similarity">
    <text evidence="1">Belongs to the PrpF family.</text>
</comment>
<evidence type="ECO:0000256" key="2">
    <source>
        <dbReference type="ARBA" id="ARBA00023235"/>
    </source>
</evidence>
<dbReference type="EMBL" id="JAROCA020000001">
    <property type="protein sequence ID" value="MDY0404651.1"/>
    <property type="molecule type" value="Genomic_DNA"/>
</dbReference>
<dbReference type="PANTHER" id="PTHR43709">
    <property type="entry name" value="ACONITATE ISOMERASE-RELATED"/>
    <property type="match status" value="1"/>
</dbReference>
<dbReference type="SUPFAM" id="SSF54506">
    <property type="entry name" value="Diaminopimelate epimerase-like"/>
    <property type="match status" value="2"/>
</dbReference>
<dbReference type="PANTHER" id="PTHR43709:SF2">
    <property type="entry name" value="DUF453 DOMAIN PROTEIN (AFU_ORTHOLOGUE AFUA_6G00360)"/>
    <property type="match status" value="1"/>
</dbReference>
<evidence type="ECO:0000313" key="4">
    <source>
        <dbReference type="Proteomes" id="UP001228376"/>
    </source>
</evidence>
<keyword evidence="2" id="KW-0413">Isomerase</keyword>
<dbReference type="RefSeq" id="WP_306068058.1">
    <property type="nucleotide sequence ID" value="NZ_JAROCA020000001.1"/>
</dbReference>
<accession>A0ABU5CF72</accession>
<comment type="caution">
    <text evidence="3">The sequence shown here is derived from an EMBL/GenBank/DDBJ whole genome shotgun (WGS) entry which is preliminary data.</text>
</comment>
<dbReference type="Gene3D" id="3.10.310.10">
    <property type="entry name" value="Diaminopimelate Epimerase, Chain A, domain 1"/>
    <property type="match status" value="2"/>
</dbReference>
<reference evidence="3 4" key="1">
    <citation type="submission" date="2023-10" db="EMBL/GenBank/DDBJ databases">
        <title>179-bfca-hs.</title>
        <authorList>
            <person name="Miliotis G."/>
            <person name="Sengupta P."/>
            <person name="Hameed A."/>
            <person name="Chuvochina M."/>
            <person name="Mcdonagh F."/>
            <person name="Simpson A.C."/>
            <person name="Singh N.K."/>
            <person name="Rekha P.D."/>
            <person name="Raman K."/>
            <person name="Hugenholtz P."/>
            <person name="Venkateswaran K."/>
        </authorList>
    </citation>
    <scope>NUCLEOTIDE SEQUENCE [LARGE SCALE GENOMIC DNA]</scope>
    <source>
        <strain evidence="3 4">179-BFC-A-HS</strain>
    </source>
</reference>
<dbReference type="Pfam" id="PF04303">
    <property type="entry name" value="PrpF"/>
    <property type="match status" value="1"/>
</dbReference>
<gene>
    <name evidence="3" type="ORF">P5G51_003835</name>
</gene>
<sequence length="377" mass="41016">MLLKVPCTVMRGGTSKGLFFKKDDLPIDKYLRDKVILKAFGSPDPYERQIDGLGGATSTTSKLAIIEKRNDEMNSVNYTFGQVDIKTSFIDMNGNCGNLSSAVGPFAIDNGMVDQVEEPYTKVNIYNTNTGKNIVAFVPIKDGHTQYEGTFYISGVPNPGSKIQLDFMDPGGAITGNLLPTGKTKEFLQTKSAGEIEVSLVDATNPLVFIRAKDIGLIGTELPNEIDKNTKLLDTLLEIRAAAAIKLNLAKNLEDANRYSPAVPKMCFISEAQDYRSTENNNIRKDEIDIVARMLSMGKLHPTFAISGGICLAVAAKIKGTIVSDQLKHVSEDLIKIGHCGGIMEVSAEVTKEKIALRGTVFRTARCLMTGFTYVSV</sequence>
<protein>
    <submittedName>
        <fullName evidence="3">PrpF domain-containing protein</fullName>
    </submittedName>
</protein>
<keyword evidence="4" id="KW-1185">Reference proteome</keyword>
<evidence type="ECO:0000313" key="3">
    <source>
        <dbReference type="EMBL" id="MDY0404651.1"/>
    </source>
</evidence>
<organism evidence="3 4">
    <name type="scientific">Tigheibacillus jepli</name>
    <dbReference type="NCBI Taxonomy" id="3035914"/>
    <lineage>
        <taxon>Bacteria</taxon>
        <taxon>Bacillati</taxon>
        <taxon>Bacillota</taxon>
        <taxon>Bacilli</taxon>
        <taxon>Bacillales</taxon>
        <taxon>Bacillaceae</taxon>
        <taxon>Tigheibacillus</taxon>
    </lineage>
</organism>